<dbReference type="InterPro" id="IPR013762">
    <property type="entry name" value="Integrase-like_cat_sf"/>
</dbReference>
<name>J9FNY8_9ZZZZ</name>
<dbReference type="GO" id="GO:0015074">
    <property type="term" value="P:DNA integration"/>
    <property type="evidence" value="ECO:0007669"/>
    <property type="project" value="InterPro"/>
</dbReference>
<evidence type="ECO:0000256" key="1">
    <source>
        <dbReference type="ARBA" id="ARBA00023172"/>
    </source>
</evidence>
<dbReference type="GO" id="GO:0006310">
    <property type="term" value="P:DNA recombination"/>
    <property type="evidence" value="ECO:0007669"/>
    <property type="project" value="UniProtKB-KW"/>
</dbReference>
<protein>
    <submittedName>
        <fullName evidence="3">Integrase family protein</fullName>
    </submittedName>
</protein>
<accession>J9FNY8</accession>
<dbReference type="Gene3D" id="1.10.443.10">
    <property type="entry name" value="Intergrase catalytic core"/>
    <property type="match status" value="1"/>
</dbReference>
<gene>
    <name evidence="3" type="ORF">EVA_15251</name>
</gene>
<reference evidence="3" key="1">
    <citation type="journal article" date="2012" name="PLoS ONE">
        <title>Gene sets for utilization of primary and secondary nutrition supplies in the distal gut of endangered iberian lynx.</title>
        <authorList>
            <person name="Alcaide M."/>
            <person name="Messina E."/>
            <person name="Richter M."/>
            <person name="Bargiela R."/>
            <person name="Peplies J."/>
            <person name="Huws S.A."/>
            <person name="Newbold C.J."/>
            <person name="Golyshin P.N."/>
            <person name="Simon M.A."/>
            <person name="Lopez G."/>
            <person name="Yakimov M.M."/>
            <person name="Ferrer M."/>
        </authorList>
    </citation>
    <scope>NUCLEOTIDE SEQUENCE</scope>
</reference>
<dbReference type="AlphaFoldDB" id="J9FNY8"/>
<dbReference type="SUPFAM" id="SSF56349">
    <property type="entry name" value="DNA breaking-rejoining enzymes"/>
    <property type="match status" value="1"/>
</dbReference>
<dbReference type="InterPro" id="IPR011010">
    <property type="entry name" value="DNA_brk_join_enz"/>
</dbReference>
<evidence type="ECO:0000259" key="2">
    <source>
        <dbReference type="PROSITE" id="PS51898"/>
    </source>
</evidence>
<feature type="domain" description="Tyr recombinase" evidence="2">
    <location>
        <begin position="36"/>
        <end position="138"/>
    </location>
</feature>
<evidence type="ECO:0000313" key="3">
    <source>
        <dbReference type="EMBL" id="EJW96641.1"/>
    </source>
</evidence>
<dbReference type="EMBL" id="AMCI01005172">
    <property type="protein sequence ID" value="EJW96641.1"/>
    <property type="molecule type" value="Genomic_DNA"/>
</dbReference>
<dbReference type="Pfam" id="PF00589">
    <property type="entry name" value="Phage_integrase"/>
    <property type="match status" value="1"/>
</dbReference>
<dbReference type="InterPro" id="IPR002104">
    <property type="entry name" value="Integrase_catalytic"/>
</dbReference>
<organism evidence="3">
    <name type="scientific">gut metagenome</name>
    <dbReference type="NCBI Taxonomy" id="749906"/>
    <lineage>
        <taxon>unclassified sequences</taxon>
        <taxon>metagenomes</taxon>
        <taxon>organismal metagenomes</taxon>
    </lineage>
</organism>
<comment type="caution">
    <text evidence="3">The sequence shown here is derived from an EMBL/GenBank/DDBJ whole genome shotgun (WGS) entry which is preliminary data.</text>
</comment>
<sequence>QASRISIMRVFCRYLNDIGIPAYVPPKGLTHKRIRYDAHIYTDDELQRFFDAVDKSQSVPDSCPYRGDVMPVFFRILYTSGMRVSELRLARISDVNLEDGYILVCEAKNHKERLIPIHPILLKQCKKIKSKDSYRIIR</sequence>
<dbReference type="GO" id="GO:0003677">
    <property type="term" value="F:DNA binding"/>
    <property type="evidence" value="ECO:0007669"/>
    <property type="project" value="InterPro"/>
</dbReference>
<feature type="non-terminal residue" evidence="3">
    <location>
        <position position="1"/>
    </location>
</feature>
<dbReference type="PROSITE" id="PS51898">
    <property type="entry name" value="TYR_RECOMBINASE"/>
    <property type="match status" value="1"/>
</dbReference>
<proteinExistence type="predicted"/>
<keyword evidence="1" id="KW-0233">DNA recombination</keyword>